<protein>
    <submittedName>
        <fullName evidence="1">Acyl CoA:acetate/3-ketoacid CoA transferase, alpha subunit</fullName>
    </submittedName>
</protein>
<dbReference type="Gene3D" id="3.30.30.40">
    <property type="match status" value="1"/>
</dbReference>
<keyword evidence="2" id="KW-1185">Reference proteome</keyword>
<dbReference type="RefSeq" id="WP_014808685.1">
    <property type="nucleotide sequence ID" value="NC_018025.1"/>
</dbReference>
<dbReference type="PANTHER" id="PTHR43293:SF3">
    <property type="entry name" value="CHOLESTEROL RING-CLEAVING HYDROLASE IPDB SUBUNIT"/>
    <property type="match status" value="1"/>
</dbReference>
<dbReference type="Proteomes" id="UP000006055">
    <property type="component" value="Chromosome"/>
</dbReference>
<name>I4C1T8_DESTA</name>
<keyword evidence="1" id="KW-0808">Transferase</keyword>
<dbReference type="HOGENOM" id="CLU_049557_0_0_7"/>
<evidence type="ECO:0000313" key="1">
    <source>
        <dbReference type="EMBL" id="AFM23529.1"/>
    </source>
</evidence>
<reference evidence="2" key="1">
    <citation type="submission" date="2012-06" db="EMBL/GenBank/DDBJ databases">
        <title>Complete sequence of chromosome of Desulfomonile tiedjei DSM 6799.</title>
        <authorList>
            <person name="Lucas S."/>
            <person name="Copeland A."/>
            <person name="Lapidus A."/>
            <person name="Glavina del Rio T."/>
            <person name="Dalin E."/>
            <person name="Tice H."/>
            <person name="Bruce D."/>
            <person name="Goodwin L."/>
            <person name="Pitluck S."/>
            <person name="Peters L."/>
            <person name="Ovchinnikova G."/>
            <person name="Zeytun A."/>
            <person name="Lu M."/>
            <person name="Kyrpides N."/>
            <person name="Mavromatis K."/>
            <person name="Ivanova N."/>
            <person name="Brettin T."/>
            <person name="Detter J.C."/>
            <person name="Han C."/>
            <person name="Larimer F."/>
            <person name="Land M."/>
            <person name="Hauser L."/>
            <person name="Markowitz V."/>
            <person name="Cheng J.-F."/>
            <person name="Hugenholtz P."/>
            <person name="Woyke T."/>
            <person name="Wu D."/>
            <person name="Spring S."/>
            <person name="Schroeder M."/>
            <person name="Brambilla E."/>
            <person name="Klenk H.-P."/>
            <person name="Eisen J.A."/>
        </authorList>
    </citation>
    <scope>NUCLEOTIDE SEQUENCE [LARGE SCALE GENOMIC DNA]</scope>
    <source>
        <strain evidence="2">ATCC 49306 / DSM 6799 / DCB-1</strain>
    </source>
</reference>
<proteinExistence type="predicted"/>
<dbReference type="PANTHER" id="PTHR43293">
    <property type="entry name" value="ACETATE COA-TRANSFERASE YDIF"/>
    <property type="match status" value="1"/>
</dbReference>
<evidence type="ECO:0000313" key="2">
    <source>
        <dbReference type="Proteomes" id="UP000006055"/>
    </source>
</evidence>
<organism evidence="1 2">
    <name type="scientific">Desulfomonile tiedjei (strain ATCC 49306 / DSM 6799 / DCB-1)</name>
    <dbReference type="NCBI Taxonomy" id="706587"/>
    <lineage>
        <taxon>Bacteria</taxon>
        <taxon>Pseudomonadati</taxon>
        <taxon>Thermodesulfobacteriota</taxon>
        <taxon>Desulfomonilia</taxon>
        <taxon>Desulfomonilales</taxon>
        <taxon>Desulfomonilaceae</taxon>
        <taxon>Desulfomonile</taxon>
    </lineage>
</organism>
<dbReference type="STRING" id="706587.Desti_0805"/>
<dbReference type="Pfam" id="PF01144">
    <property type="entry name" value="CoA_trans"/>
    <property type="match status" value="1"/>
</dbReference>
<accession>I4C1T8</accession>
<sequence length="309" mass="34381">MSTEDTKKSLDKRMSLKEAISRFVFDGCSIVFSGMGGQQVVAPTYEILRQGQKNLTLIGDSPCECGDYLIGTGQVKRIEVAWLAFAVAGVSPNYRRAVERGIPGKIEVYEFSNYTMGLRLMAGALNIPFMPTRSLIGSSIAEYNEMIKIIDDPYGNGKVALVPAATPDVAIVHVNRADKLGNSQFLGFSSNAENMARAAKSTIVTCEEVVSTDEIRKAPGLTGIPQYVVDAVVEVPYCCHPWNMPYAYAYDIPFHMEMMAEIETEEGFKARMDEWVMGCKDHEDYCEKVGWNRLRKLTQIERKFCKCAS</sequence>
<dbReference type="EMBL" id="CP003360">
    <property type="protein sequence ID" value="AFM23529.1"/>
    <property type="molecule type" value="Genomic_DNA"/>
</dbReference>
<dbReference type="GO" id="GO:0008410">
    <property type="term" value="F:CoA-transferase activity"/>
    <property type="evidence" value="ECO:0007669"/>
    <property type="project" value="InterPro"/>
</dbReference>
<dbReference type="SUPFAM" id="SSF100950">
    <property type="entry name" value="NagB/RpiA/CoA transferase-like"/>
    <property type="match status" value="1"/>
</dbReference>
<dbReference type="SMART" id="SM00882">
    <property type="entry name" value="CoA_trans"/>
    <property type="match status" value="1"/>
</dbReference>
<dbReference type="OrthoDB" id="9777193at2"/>
<dbReference type="KEGG" id="dti:Desti_0805"/>
<dbReference type="eggNOG" id="COG1788">
    <property type="taxonomic scope" value="Bacteria"/>
</dbReference>
<dbReference type="InterPro" id="IPR037171">
    <property type="entry name" value="NagB/RpiA_transferase-like"/>
</dbReference>
<dbReference type="InterPro" id="IPR004165">
    <property type="entry name" value="CoA_trans_fam_I"/>
</dbReference>
<dbReference type="Gene3D" id="3.40.1080.10">
    <property type="entry name" value="Glutaconate Coenzyme A-transferase"/>
    <property type="match status" value="1"/>
</dbReference>
<gene>
    <name evidence="1" type="ordered locus">Desti_0805</name>
</gene>
<dbReference type="AlphaFoldDB" id="I4C1T8"/>